<feature type="domain" description="SRCR" evidence="13">
    <location>
        <begin position="595"/>
        <end position="689"/>
    </location>
</feature>
<feature type="domain" description="SRCR" evidence="13">
    <location>
        <begin position="694"/>
        <end position="790"/>
    </location>
</feature>
<feature type="domain" description="SRCR" evidence="13">
    <location>
        <begin position="295"/>
        <end position="391"/>
    </location>
</feature>
<organism evidence="14 15">
    <name type="scientific">Megalops atlanticus</name>
    <name type="common">Tarpon</name>
    <name type="synonym">Clupea gigantea</name>
    <dbReference type="NCBI Taxonomy" id="7932"/>
    <lineage>
        <taxon>Eukaryota</taxon>
        <taxon>Metazoa</taxon>
        <taxon>Chordata</taxon>
        <taxon>Craniata</taxon>
        <taxon>Vertebrata</taxon>
        <taxon>Euteleostomi</taxon>
        <taxon>Actinopterygii</taxon>
        <taxon>Neopterygii</taxon>
        <taxon>Teleostei</taxon>
        <taxon>Elopiformes</taxon>
        <taxon>Megalopidae</taxon>
        <taxon>Megalops</taxon>
    </lineage>
</organism>
<dbReference type="GO" id="GO:0005615">
    <property type="term" value="C:extracellular space"/>
    <property type="evidence" value="ECO:0007669"/>
    <property type="project" value="TreeGrafter"/>
</dbReference>
<feature type="disulfide bond" evidence="9">
    <location>
        <begin position="861"/>
        <end position="871"/>
    </location>
</feature>
<dbReference type="Gene3D" id="3.10.250.10">
    <property type="entry name" value="SRCR-like domain"/>
    <property type="match status" value="11"/>
</dbReference>
<feature type="domain" description="SRCR" evidence="13">
    <location>
        <begin position="122"/>
        <end position="220"/>
    </location>
</feature>
<feature type="disulfide bond" evidence="9">
    <location>
        <begin position="89"/>
        <end position="99"/>
    </location>
</feature>
<sequence length="1283" mass="139239">MWIFLLLLNVWTTHEQKLRLQGGDGPCRGRVEVFYNGTWGFVCNHKWQAQNGQVVCRSLGCGHYNSTEPVSHYRYPDAPSKAWMDEVTCTGTESHLWDCPFPGWGINNCAGTYHHVNIECTEEVVLSLQYGCAGALQYKTSNGKRTVCDTNLSAEEANVVCRELGCGESLRIPAPGAFLAEGPALNTSLNCIGDEKYLWQCATGFGAVEACPNPVSVICSNQSSIRLSEGKNRCSGELQVKVNGNWESACKTSFKIQSAQDLCTRLRCGKTGWLEPATCNGSEPIYLTCSDTVEISLLDNRRQRSHCFGAVYVTINGTQHAVCSEYWDTKDGEVVCRELGCGKLLSFSEGRAATNGWLNQVDCDGSESSLWYCLAQYGKVKNCKEASVICEKSVAVHLVDGLGKCSGRVEIRYKGMWWSVSKDGLSKSFADRVCSVSDCGTSHSFTDLNFIHGPAKVLKPSCPNGDIKSVDQCFKDPPNEQNVGQKMKVICTGHKALFLEGSSPCSGAVGIETGGTMYWLAGSRETWQQDTATVVCRQMQCGSALSFSAVSRKKHDRWHTAYNCTSNETSLFDCSQSPVNVSEVAFVNCSGTVAVSLEGSRCWGKVRVCADGSCGGVCEDGWTQEQSDMLCKSLGCGNSLSLATVTRSAGISWSSVHCVGSVPHLSQCNFVPHNANQYCQDRPAYVMCSDSLMTRLVDPRDRCAGNVEVFHSGLWLPVCKEALETPNVRSIICRDARCDTRSSGWERDSLYKPSETSGLKTLTCENGDNITKCSIPGDVIKCNPGALRCANSARMLLKKDNSPCEGPVFVLQEGILFAVSSEGWGDAEGQVLCSYLSCGKLKNHTAVSSLVSSWWTESYRCRGNEGSIWDCTPASGTPAKDQQLYISCTGDPVVNLNDGNKCYGQVRITMDGIATGVCGDHWTEEESSVLCQGLGCSKSISFKTGKSGLNEQLIHASCTGQEYQLGQCGTSKAICKKGPVSVACADSFQLNLTKKCGGQVQVHYWGDWESVCPLQSPNVAALICSELNCGGVKDHKEEFIPENQDMETSLVCTGGEKFIRHCVKKQPCKGQRPAVVYCEEYSEESIPTAPVGTIVAFVVLIILVMAAAVLLVWLRTRKAKHLKRTVSSSDSGDYEDVITNENEMTNMLMKNRGEQSEDVLELITHVAQKVPGISVSTEDELGGRPSSVLEYDDVEAEVTDAAQPAEITAGTPEQDQTLGDVGDVEGAGDVEGVITPQEDYDDVIDPLEPEEEVALVAEPHPSDGDGAEISLESRDGEDYMQPD</sequence>
<evidence type="ECO:0000256" key="9">
    <source>
        <dbReference type="PROSITE-ProRule" id="PRU00196"/>
    </source>
</evidence>
<protein>
    <recommendedName>
        <fullName evidence="13">SRCR domain-containing protein</fullName>
    </recommendedName>
</protein>
<dbReference type="Pfam" id="PF00530">
    <property type="entry name" value="SRCR"/>
    <property type="match status" value="11"/>
</dbReference>
<feature type="disulfide bond" evidence="9">
    <location>
        <begin position="363"/>
        <end position="373"/>
    </location>
</feature>
<dbReference type="InterPro" id="IPR001190">
    <property type="entry name" value="SRCR"/>
</dbReference>
<keyword evidence="2 11" id="KW-0812">Transmembrane</keyword>
<dbReference type="FunFam" id="3.10.250.10:FF:000016">
    <property type="entry name" value="Scavenger receptor cysteine-rich protein type 12"/>
    <property type="match status" value="2"/>
</dbReference>
<dbReference type="Proteomes" id="UP001046870">
    <property type="component" value="Chromosome 8"/>
</dbReference>
<feature type="region of interest" description="Disordered" evidence="10">
    <location>
        <begin position="1209"/>
        <end position="1231"/>
    </location>
</feature>
<feature type="domain" description="SRCR" evidence="13">
    <location>
        <begin position="496"/>
        <end position="603"/>
    </location>
</feature>
<evidence type="ECO:0000256" key="10">
    <source>
        <dbReference type="SAM" id="MobiDB-lite"/>
    </source>
</evidence>
<feature type="domain" description="SRCR" evidence="13">
    <location>
        <begin position="894"/>
        <end position="985"/>
    </location>
</feature>
<reference evidence="14" key="1">
    <citation type="submission" date="2021-01" db="EMBL/GenBank/DDBJ databases">
        <authorList>
            <person name="Zahm M."/>
            <person name="Roques C."/>
            <person name="Cabau C."/>
            <person name="Klopp C."/>
            <person name="Donnadieu C."/>
            <person name="Jouanno E."/>
            <person name="Lampietro C."/>
            <person name="Louis A."/>
            <person name="Herpin A."/>
            <person name="Echchiki A."/>
            <person name="Berthelot C."/>
            <person name="Parey E."/>
            <person name="Roest-Crollius H."/>
            <person name="Braasch I."/>
            <person name="Postlethwait J."/>
            <person name="Bobe J."/>
            <person name="Montfort J."/>
            <person name="Bouchez O."/>
            <person name="Begum T."/>
            <person name="Mejri S."/>
            <person name="Adams A."/>
            <person name="Chen W.-J."/>
            <person name="Guiguen Y."/>
        </authorList>
    </citation>
    <scope>NUCLEOTIDE SEQUENCE</scope>
    <source>
        <strain evidence="14">YG-15Mar2019-1</strain>
        <tissue evidence="14">Brain</tissue>
    </source>
</reference>
<dbReference type="InterPro" id="IPR036772">
    <property type="entry name" value="SRCR-like_dom_sf"/>
</dbReference>
<keyword evidence="15" id="KW-1185">Reference proteome</keyword>
<dbReference type="SUPFAM" id="SSF56487">
    <property type="entry name" value="SRCR-like"/>
    <property type="match status" value="11"/>
</dbReference>
<keyword evidence="3 12" id="KW-0732">Signal</keyword>
<feature type="signal peptide" evidence="12">
    <location>
        <begin position="1"/>
        <end position="15"/>
    </location>
</feature>
<dbReference type="GO" id="GO:0005886">
    <property type="term" value="C:plasma membrane"/>
    <property type="evidence" value="ECO:0007669"/>
    <property type="project" value="TreeGrafter"/>
</dbReference>
<evidence type="ECO:0000256" key="1">
    <source>
        <dbReference type="ARBA" id="ARBA00004167"/>
    </source>
</evidence>
<feature type="disulfide bond" evidence="9">
    <location>
        <begin position="658"/>
        <end position="668"/>
    </location>
</feature>
<name>A0A9D3PZW0_MEGAT</name>
<feature type="disulfide bond" evidence="9">
    <location>
        <begin position="279"/>
        <end position="289"/>
    </location>
</feature>
<feature type="disulfide bond" evidence="9">
    <location>
        <begin position="191"/>
        <end position="201"/>
    </location>
</feature>
<dbReference type="OrthoDB" id="8934573at2759"/>
<feature type="domain" description="SRCR" evidence="13">
    <location>
        <begin position="787"/>
        <end position="903"/>
    </location>
</feature>
<feature type="disulfide bond" evidence="9">
    <location>
        <begin position="958"/>
        <end position="968"/>
    </location>
</feature>
<comment type="caution">
    <text evidence="9">Lacks conserved residue(s) required for the propagation of feature annotation.</text>
</comment>
<evidence type="ECO:0000256" key="6">
    <source>
        <dbReference type="ARBA" id="ARBA00023136"/>
    </source>
</evidence>
<feature type="chain" id="PRO_5039632249" description="SRCR domain-containing protein" evidence="12">
    <location>
        <begin position="16"/>
        <end position="1283"/>
    </location>
</feature>
<feature type="domain" description="SRCR" evidence="13">
    <location>
        <begin position="396"/>
        <end position="492"/>
    </location>
</feature>
<evidence type="ECO:0000256" key="2">
    <source>
        <dbReference type="ARBA" id="ARBA00022692"/>
    </source>
</evidence>
<evidence type="ECO:0000256" key="11">
    <source>
        <dbReference type="SAM" id="Phobius"/>
    </source>
</evidence>
<dbReference type="PROSITE" id="PS50287">
    <property type="entry name" value="SRCR_2"/>
    <property type="match status" value="11"/>
</dbReference>
<proteinExistence type="predicted"/>
<evidence type="ECO:0000256" key="5">
    <source>
        <dbReference type="ARBA" id="ARBA00022989"/>
    </source>
</evidence>
<dbReference type="CDD" id="cd12087">
    <property type="entry name" value="TM_EGFR-like"/>
    <property type="match status" value="1"/>
</dbReference>
<feature type="domain" description="SRCR" evidence="13">
    <location>
        <begin position="980"/>
        <end position="1079"/>
    </location>
</feature>
<dbReference type="EMBL" id="JAFDVH010000008">
    <property type="protein sequence ID" value="KAG7472684.1"/>
    <property type="molecule type" value="Genomic_DNA"/>
</dbReference>
<evidence type="ECO:0000256" key="12">
    <source>
        <dbReference type="SAM" id="SignalP"/>
    </source>
</evidence>
<evidence type="ECO:0000259" key="13">
    <source>
        <dbReference type="PROSITE" id="PS50287"/>
    </source>
</evidence>
<dbReference type="PANTHER" id="PTHR48071:SF24">
    <property type="entry name" value="DELETED IN MALIGNANT BRAIN TUMORS 1 PROTEIN-LIKE"/>
    <property type="match status" value="1"/>
</dbReference>
<keyword evidence="7 9" id="KW-1015">Disulfide bond</keyword>
<dbReference type="PRINTS" id="PR00258">
    <property type="entry name" value="SPERACTRCPTR"/>
</dbReference>
<dbReference type="SMART" id="SM00202">
    <property type="entry name" value="SR"/>
    <property type="match status" value="8"/>
</dbReference>
<dbReference type="PANTHER" id="PTHR48071">
    <property type="entry name" value="SRCR DOMAIN-CONTAINING PROTEIN"/>
    <property type="match status" value="1"/>
</dbReference>
<feature type="domain" description="SRCR" evidence="13">
    <location>
        <begin position="18"/>
        <end position="121"/>
    </location>
</feature>
<comment type="caution">
    <text evidence="14">The sequence shown here is derived from an EMBL/GenBank/DDBJ whole genome shotgun (WGS) entry which is preliminary data.</text>
</comment>
<feature type="domain" description="SRCR" evidence="13">
    <location>
        <begin position="225"/>
        <end position="289"/>
    </location>
</feature>
<evidence type="ECO:0000313" key="15">
    <source>
        <dbReference type="Proteomes" id="UP001046870"/>
    </source>
</evidence>
<feature type="disulfide bond" evidence="9">
    <location>
        <begin position="564"/>
        <end position="574"/>
    </location>
</feature>
<comment type="subcellular location">
    <subcellularLocation>
        <location evidence="1">Membrane</location>
        <topology evidence="1">Single-pass membrane protein</topology>
    </subcellularLocation>
</comment>
<feature type="transmembrane region" description="Helical" evidence="11">
    <location>
        <begin position="1094"/>
        <end position="1114"/>
    </location>
</feature>
<keyword evidence="4" id="KW-0677">Repeat</keyword>
<dbReference type="PROSITE" id="PS00420">
    <property type="entry name" value="SRCR_1"/>
    <property type="match status" value="1"/>
</dbReference>
<gene>
    <name evidence="14" type="ORF">MATL_G00111660</name>
</gene>
<keyword evidence="5 11" id="KW-1133">Transmembrane helix</keyword>
<evidence type="ECO:0000256" key="3">
    <source>
        <dbReference type="ARBA" id="ARBA00022729"/>
    </source>
</evidence>
<accession>A0A9D3PZW0</accession>
<dbReference type="GO" id="GO:0031638">
    <property type="term" value="P:zymogen activation"/>
    <property type="evidence" value="ECO:0007669"/>
    <property type="project" value="TreeGrafter"/>
</dbReference>
<feature type="disulfide bond" evidence="9">
    <location>
        <begin position="1052"/>
        <end position="1062"/>
    </location>
</feature>
<keyword evidence="6 11" id="KW-0472">Membrane</keyword>
<evidence type="ECO:0000256" key="7">
    <source>
        <dbReference type="ARBA" id="ARBA00023157"/>
    </source>
</evidence>
<dbReference type="GO" id="GO:0004252">
    <property type="term" value="F:serine-type endopeptidase activity"/>
    <property type="evidence" value="ECO:0007669"/>
    <property type="project" value="TreeGrafter"/>
</dbReference>
<keyword evidence="8" id="KW-0325">Glycoprotein</keyword>
<evidence type="ECO:0000313" key="14">
    <source>
        <dbReference type="EMBL" id="KAG7472684.1"/>
    </source>
</evidence>
<evidence type="ECO:0000256" key="8">
    <source>
        <dbReference type="ARBA" id="ARBA00023180"/>
    </source>
</evidence>
<feature type="region of interest" description="Disordered" evidence="10">
    <location>
        <begin position="1257"/>
        <end position="1283"/>
    </location>
</feature>
<evidence type="ECO:0000256" key="4">
    <source>
        <dbReference type="ARBA" id="ARBA00022737"/>
    </source>
</evidence>